<dbReference type="SUPFAM" id="SSF111369">
    <property type="entry name" value="HlyD-like secretion proteins"/>
    <property type="match status" value="1"/>
</dbReference>
<dbReference type="PANTHER" id="PTHR30203:SF24">
    <property type="entry name" value="BLR4935 PROTEIN"/>
    <property type="match status" value="1"/>
</dbReference>
<dbReference type="PROSITE" id="PS50042">
    <property type="entry name" value="CNMP_BINDING_3"/>
    <property type="match status" value="1"/>
</dbReference>
<dbReference type="AlphaFoldDB" id="A0A2A2K8D1"/>
<comment type="caution">
    <text evidence="3">The sequence shown here is derived from an EMBL/GenBank/DDBJ whole genome shotgun (WGS) entry which is preliminary data.</text>
</comment>
<keyword evidence="1" id="KW-0812">Transmembrane</keyword>
<dbReference type="InterPro" id="IPR010131">
    <property type="entry name" value="MdtP/NodT-like"/>
</dbReference>
<dbReference type="PANTHER" id="PTHR30203">
    <property type="entry name" value="OUTER MEMBRANE CATION EFFLUX PROTEIN"/>
    <property type="match status" value="1"/>
</dbReference>
<keyword evidence="1" id="KW-0472">Membrane</keyword>
<dbReference type="EMBL" id="LIAE01009349">
    <property type="protein sequence ID" value="PAV70155.1"/>
    <property type="molecule type" value="Genomic_DNA"/>
</dbReference>
<feature type="transmembrane region" description="Helical" evidence="1">
    <location>
        <begin position="7"/>
        <end position="30"/>
    </location>
</feature>
<name>A0A2A2K8D1_9BILA</name>
<evidence type="ECO:0000259" key="2">
    <source>
        <dbReference type="PROSITE" id="PS50042"/>
    </source>
</evidence>
<dbReference type="Gene3D" id="1.10.287.470">
    <property type="entry name" value="Helix hairpin bin"/>
    <property type="match status" value="1"/>
</dbReference>
<keyword evidence="4" id="KW-1185">Reference proteome</keyword>
<gene>
    <name evidence="3" type="ORF">WR25_21425</name>
</gene>
<dbReference type="Proteomes" id="UP000218231">
    <property type="component" value="Unassembled WGS sequence"/>
</dbReference>
<evidence type="ECO:0000313" key="3">
    <source>
        <dbReference type="EMBL" id="PAV70155.1"/>
    </source>
</evidence>
<reference evidence="3 4" key="1">
    <citation type="journal article" date="2017" name="Curr. Biol.">
        <title>Genome architecture and evolution of a unichromosomal asexual nematode.</title>
        <authorList>
            <person name="Fradin H."/>
            <person name="Zegar C."/>
            <person name="Gutwein M."/>
            <person name="Lucas J."/>
            <person name="Kovtun M."/>
            <person name="Corcoran D."/>
            <person name="Baugh L.R."/>
            <person name="Kiontke K."/>
            <person name="Gunsalus K."/>
            <person name="Fitch D.H."/>
            <person name="Piano F."/>
        </authorList>
    </citation>
    <scope>NUCLEOTIDE SEQUENCE [LARGE SCALE GENOMIC DNA]</scope>
    <source>
        <strain evidence="3">PF1309</strain>
    </source>
</reference>
<dbReference type="InterPro" id="IPR000595">
    <property type="entry name" value="cNMP-bd_dom"/>
</dbReference>
<proteinExistence type="predicted"/>
<evidence type="ECO:0000256" key="1">
    <source>
        <dbReference type="SAM" id="Phobius"/>
    </source>
</evidence>
<protein>
    <recommendedName>
        <fullName evidence="2">Cyclic nucleotide-binding domain-containing protein</fullName>
    </recommendedName>
</protein>
<dbReference type="OrthoDB" id="6500128at2759"/>
<sequence length="782" mass="84722">MRPPRATVAFAWMIVVGIALATAIMIYAPWVQTAIGNGQVAALDPGDRAQQVTALVPGRVERWYVHDGQHVARGDPIARVVDVDPNYLSSLAAERAQVQAEIAAARQAQAVANIDVGRSRQLLAEGLVARRDLEQAQIKVADGAAKVAESRAKLNRIDVQLNRQSAQLVRAPRDGRIQQLNAAAGGALVSAGTVLAVVAPERVQRAVELFVDGRDVALVRPGQAVRLEFEGWPAIQFSGWPSVAQGLFDGRVRTLDPTAGDNGLFRVLVEPMPGKPAWPDRRFVRLGAKVRGWIQMQTVSVGYELWRQLNDFPLEFGQPQGQPKGGAAKDEDADDARPLLLDEVLRSSATHAPQIVEAFARVRQAEGRALTAEGAFDTVFDVDAQSRVAGYYDGTYAEGRATRPLTGNGGQLYGGYRVSRGTFPIYEDKAYTSRVGELRVGGLFSLLRDRGIDDRRGRTALAAGDVDVARLEREMVAIGVQGRAIAAYQNWAAAGLRLQAYRSLLALADDRRSGIGRQVQLGARPEILLTENEQNIVRRRALVVRTEQEFAAAANALSFFLRDEAGERITPPENRLPASLPEFRVPRPTGPVLRPDLRAADARLAQSQLRLALAENELKPRLDARGELVYGLGSMGLGGVSRDREQAIVGLRFSVPLQRRQAKGRIAEARAEIDAGRTRAKLIADQIAVEVQGIVIAADGAERTAELAVKEAELADRMAAAERRRFQLGASDFFVLNLREEAATDARVRLLDAQARAALAAADLAGATADRARLGLNNGDQP</sequence>
<dbReference type="Gene3D" id="2.40.50.100">
    <property type="match status" value="1"/>
</dbReference>
<keyword evidence="1" id="KW-1133">Transmembrane helix</keyword>
<organism evidence="3 4">
    <name type="scientific">Diploscapter pachys</name>
    <dbReference type="NCBI Taxonomy" id="2018661"/>
    <lineage>
        <taxon>Eukaryota</taxon>
        <taxon>Metazoa</taxon>
        <taxon>Ecdysozoa</taxon>
        <taxon>Nematoda</taxon>
        <taxon>Chromadorea</taxon>
        <taxon>Rhabditida</taxon>
        <taxon>Rhabditina</taxon>
        <taxon>Rhabditomorpha</taxon>
        <taxon>Rhabditoidea</taxon>
        <taxon>Rhabditidae</taxon>
        <taxon>Diploscapter</taxon>
    </lineage>
</organism>
<evidence type="ECO:0000313" key="4">
    <source>
        <dbReference type="Proteomes" id="UP000218231"/>
    </source>
</evidence>
<accession>A0A2A2K8D1</accession>
<dbReference type="Gene3D" id="1.20.1600.10">
    <property type="entry name" value="Outer membrane efflux proteins (OEP)"/>
    <property type="match status" value="1"/>
</dbReference>
<dbReference type="SUPFAM" id="SSF56954">
    <property type="entry name" value="Outer membrane efflux proteins (OEP)"/>
    <property type="match status" value="1"/>
</dbReference>
<dbReference type="GO" id="GO:0015562">
    <property type="term" value="F:efflux transmembrane transporter activity"/>
    <property type="evidence" value="ECO:0007669"/>
    <property type="project" value="InterPro"/>
</dbReference>
<feature type="domain" description="Cyclic nucleotide-binding" evidence="2">
    <location>
        <begin position="416"/>
        <end position="474"/>
    </location>
</feature>